<proteinExistence type="predicted"/>
<keyword evidence="1" id="KW-1133">Transmembrane helix</keyword>
<feature type="transmembrane region" description="Helical" evidence="1">
    <location>
        <begin position="21"/>
        <end position="44"/>
    </location>
</feature>
<evidence type="ECO:0000259" key="2">
    <source>
        <dbReference type="Pfam" id="PF02517"/>
    </source>
</evidence>
<accession>A0A830EHC3</accession>
<dbReference type="PANTHER" id="PTHR36435:SF1">
    <property type="entry name" value="CAAX AMINO TERMINAL PROTEASE FAMILY PROTEIN"/>
    <property type="match status" value="1"/>
</dbReference>
<evidence type="ECO:0000313" key="3">
    <source>
        <dbReference type="EMBL" id="GGK59821.1"/>
    </source>
</evidence>
<dbReference type="PANTHER" id="PTHR36435">
    <property type="entry name" value="SLR1288 PROTEIN"/>
    <property type="match status" value="1"/>
</dbReference>
<dbReference type="InterPro" id="IPR052710">
    <property type="entry name" value="CAAX_protease"/>
</dbReference>
<keyword evidence="3" id="KW-0482">Metalloprotease</keyword>
<gene>
    <name evidence="3" type="ORF">GCM10009067_10300</name>
</gene>
<evidence type="ECO:0000256" key="1">
    <source>
        <dbReference type="SAM" id="Phobius"/>
    </source>
</evidence>
<keyword evidence="1" id="KW-0812">Transmembrane</keyword>
<sequence>MENAEVMRNDFPDNSKWQIAGISLGLTVASVLAALAIESIVRIVVVELHISASALLQVFLNKQAQAGFLVVALGYLAIRPASSRFVQIRVPSVGDVGWLLGLLALIPVTSAAKGDWWLTESLQTTPLLWAVVFVVWFLVAAPVEELLFRGIIQTQLTEQFRAPVGILVAAGLFGLMHFLFAITHNGGTPLSTGLVTFAMGGVFGTVYHRTNNLVILSLGHALYWISPAVLYYV</sequence>
<feature type="transmembrane region" description="Helical" evidence="1">
    <location>
        <begin position="160"/>
        <end position="182"/>
    </location>
</feature>
<dbReference type="EMBL" id="BMPD01000001">
    <property type="protein sequence ID" value="GGK59821.1"/>
    <property type="molecule type" value="Genomic_DNA"/>
</dbReference>
<dbReference type="AlphaFoldDB" id="A0A830EHC3"/>
<name>A0A830EHC3_9EURY</name>
<protein>
    <submittedName>
        <fullName evidence="3">CPBP family intramembrane metalloprotease</fullName>
    </submittedName>
</protein>
<keyword evidence="3" id="KW-0645">Protease</keyword>
<organism evidence="3 4">
    <name type="scientific">Haloarcula sebkhae</name>
    <dbReference type="NCBI Taxonomy" id="932660"/>
    <lineage>
        <taxon>Archaea</taxon>
        <taxon>Methanobacteriati</taxon>
        <taxon>Methanobacteriota</taxon>
        <taxon>Stenosarchaea group</taxon>
        <taxon>Halobacteria</taxon>
        <taxon>Halobacteriales</taxon>
        <taxon>Haloarculaceae</taxon>
        <taxon>Haloarcula</taxon>
    </lineage>
</organism>
<reference evidence="3" key="1">
    <citation type="journal article" date="2014" name="Int. J. Syst. Evol. Microbiol.">
        <title>Complete genome sequence of Corynebacterium casei LMG S-19264T (=DSM 44701T), isolated from a smear-ripened cheese.</title>
        <authorList>
            <consortium name="US DOE Joint Genome Institute (JGI-PGF)"/>
            <person name="Walter F."/>
            <person name="Albersmeier A."/>
            <person name="Kalinowski J."/>
            <person name="Ruckert C."/>
        </authorList>
    </citation>
    <scope>NUCLEOTIDE SEQUENCE</scope>
    <source>
        <strain evidence="3">JCM 19018</strain>
    </source>
</reference>
<reference evidence="3" key="2">
    <citation type="submission" date="2020-09" db="EMBL/GenBank/DDBJ databases">
        <authorList>
            <person name="Sun Q."/>
            <person name="Ohkuma M."/>
        </authorList>
    </citation>
    <scope>NUCLEOTIDE SEQUENCE</scope>
    <source>
        <strain evidence="3">JCM 19018</strain>
    </source>
</reference>
<feature type="transmembrane region" description="Helical" evidence="1">
    <location>
        <begin position="64"/>
        <end position="81"/>
    </location>
</feature>
<feature type="transmembrane region" description="Helical" evidence="1">
    <location>
        <begin position="127"/>
        <end position="148"/>
    </location>
</feature>
<feature type="transmembrane region" description="Helical" evidence="1">
    <location>
        <begin position="213"/>
        <end position="232"/>
    </location>
</feature>
<feature type="domain" description="CAAX prenyl protease 2/Lysostaphin resistance protein A-like" evidence="2">
    <location>
        <begin position="128"/>
        <end position="223"/>
    </location>
</feature>
<dbReference type="GO" id="GO:0008237">
    <property type="term" value="F:metallopeptidase activity"/>
    <property type="evidence" value="ECO:0007669"/>
    <property type="project" value="UniProtKB-KW"/>
</dbReference>
<dbReference type="GO" id="GO:0006508">
    <property type="term" value="P:proteolysis"/>
    <property type="evidence" value="ECO:0007669"/>
    <property type="project" value="UniProtKB-KW"/>
</dbReference>
<dbReference type="Pfam" id="PF02517">
    <property type="entry name" value="Rce1-like"/>
    <property type="match status" value="1"/>
</dbReference>
<dbReference type="OrthoDB" id="275779at2157"/>
<dbReference type="RefSeq" id="WP_188975916.1">
    <property type="nucleotide sequence ID" value="NZ_BMPD01000001.1"/>
</dbReference>
<dbReference type="Proteomes" id="UP000614221">
    <property type="component" value="Unassembled WGS sequence"/>
</dbReference>
<evidence type="ECO:0000313" key="4">
    <source>
        <dbReference type="Proteomes" id="UP000614221"/>
    </source>
</evidence>
<keyword evidence="3" id="KW-0378">Hydrolase</keyword>
<dbReference type="GO" id="GO:0080120">
    <property type="term" value="P:CAAX-box protein maturation"/>
    <property type="evidence" value="ECO:0007669"/>
    <property type="project" value="UniProtKB-ARBA"/>
</dbReference>
<comment type="caution">
    <text evidence="3">The sequence shown here is derived from an EMBL/GenBank/DDBJ whole genome shotgun (WGS) entry which is preliminary data.</text>
</comment>
<feature type="transmembrane region" description="Helical" evidence="1">
    <location>
        <begin position="188"/>
        <end position="206"/>
    </location>
</feature>
<keyword evidence="1" id="KW-0472">Membrane</keyword>
<feature type="transmembrane region" description="Helical" evidence="1">
    <location>
        <begin position="93"/>
        <end position="112"/>
    </location>
</feature>
<dbReference type="InterPro" id="IPR003675">
    <property type="entry name" value="Rce1/LyrA-like_dom"/>
</dbReference>
<dbReference type="GO" id="GO:0004175">
    <property type="term" value="F:endopeptidase activity"/>
    <property type="evidence" value="ECO:0007669"/>
    <property type="project" value="UniProtKB-ARBA"/>
</dbReference>